<accession>A0A0B1SC42</accession>
<proteinExistence type="predicted"/>
<evidence type="ECO:0000313" key="2">
    <source>
        <dbReference type="EMBL" id="KHJ82489.1"/>
    </source>
</evidence>
<gene>
    <name evidence="2" type="ORF">OESDEN_17817</name>
</gene>
<name>A0A0B1SC42_OESDE</name>
<dbReference type="EMBL" id="KN579153">
    <property type="protein sequence ID" value="KHJ82489.1"/>
    <property type="molecule type" value="Genomic_DNA"/>
</dbReference>
<organism evidence="2 3">
    <name type="scientific">Oesophagostomum dentatum</name>
    <name type="common">Nodular worm</name>
    <dbReference type="NCBI Taxonomy" id="61180"/>
    <lineage>
        <taxon>Eukaryota</taxon>
        <taxon>Metazoa</taxon>
        <taxon>Ecdysozoa</taxon>
        <taxon>Nematoda</taxon>
        <taxon>Chromadorea</taxon>
        <taxon>Rhabditida</taxon>
        <taxon>Rhabditina</taxon>
        <taxon>Rhabditomorpha</taxon>
        <taxon>Strongyloidea</taxon>
        <taxon>Strongylidae</taxon>
        <taxon>Oesophagostomum</taxon>
    </lineage>
</organism>
<feature type="compositionally biased region" description="Polar residues" evidence="1">
    <location>
        <begin position="79"/>
        <end position="88"/>
    </location>
</feature>
<sequence>MCQLLHHASRARKDHLDLLDLLASLEMQDNQDRLDNKEVRPLQESQEQKDHRGRLEMKDRLEFQAHLEKMHSPKHLEPQRTSGERSAS</sequence>
<feature type="region of interest" description="Disordered" evidence="1">
    <location>
        <begin position="28"/>
        <end position="88"/>
    </location>
</feature>
<evidence type="ECO:0000313" key="3">
    <source>
        <dbReference type="Proteomes" id="UP000053660"/>
    </source>
</evidence>
<keyword evidence="3" id="KW-1185">Reference proteome</keyword>
<dbReference type="AlphaFoldDB" id="A0A0B1SC42"/>
<reference evidence="2 3" key="1">
    <citation type="submission" date="2014-03" db="EMBL/GenBank/DDBJ databases">
        <title>Draft genome of the hookworm Oesophagostomum dentatum.</title>
        <authorList>
            <person name="Mitreva M."/>
        </authorList>
    </citation>
    <scope>NUCLEOTIDE SEQUENCE [LARGE SCALE GENOMIC DNA]</scope>
    <source>
        <strain evidence="2 3">OD-Hann</strain>
    </source>
</reference>
<dbReference type="Proteomes" id="UP000053660">
    <property type="component" value="Unassembled WGS sequence"/>
</dbReference>
<evidence type="ECO:0000256" key="1">
    <source>
        <dbReference type="SAM" id="MobiDB-lite"/>
    </source>
</evidence>
<protein>
    <submittedName>
        <fullName evidence="2">Uncharacterized protein</fullName>
    </submittedName>
</protein>
<feature type="compositionally biased region" description="Basic and acidic residues" evidence="1">
    <location>
        <begin position="30"/>
        <end position="78"/>
    </location>
</feature>